<evidence type="ECO:0000256" key="1">
    <source>
        <dbReference type="ARBA" id="ARBA00000843"/>
    </source>
</evidence>
<dbReference type="InterPro" id="IPR004035">
    <property type="entry name" value="Endouclease-III_FeS-bd_BS"/>
</dbReference>
<dbReference type="CDD" id="cd00056">
    <property type="entry name" value="ENDO3c"/>
    <property type="match status" value="1"/>
</dbReference>
<dbReference type="PANTHER" id="PTHR42944:SF1">
    <property type="entry name" value="ADENINE DNA GLYCOSYLASE"/>
    <property type="match status" value="1"/>
</dbReference>
<keyword evidence="6" id="KW-0479">Metal-binding</keyword>
<dbReference type="GO" id="GO:0006298">
    <property type="term" value="P:mismatch repair"/>
    <property type="evidence" value="ECO:0007669"/>
    <property type="project" value="TreeGrafter"/>
</dbReference>
<comment type="function">
    <text evidence="14">Base excision repair (BER) glycosylase that initiates repair of A:oxoG to C:G by removing the inappropriately paired adenine base from the DNA backbone, generating an abasic site product. 8-oxoguanine (oxoG) is a genotoxic DNA lesion resulting from oxidation of guanine; this residue is misread by replicative DNA polymerases, that insert adenine instead of cytosine opposite the oxidized damaged base. Shows a powerful dicrimination of A versus C, since it does not cleave cytosine in oxoG:C pairs. May also be able to remove adenine from A:G mispairs, although this activity may not be physiologically relevant.</text>
</comment>
<comment type="similarity">
    <text evidence="2 15">Belongs to the Nth/MutY family.</text>
</comment>
<accession>A0A1H8RL42</accession>
<comment type="catalytic activity">
    <reaction evidence="1 15">
        <text>Hydrolyzes free adenine bases from 7,8-dihydro-8-oxoguanine:adenine mismatched double-stranded DNA, leaving an apurinic site.</text>
        <dbReference type="EC" id="3.2.2.31"/>
    </reaction>
</comment>
<keyword evidence="18" id="KW-1185">Reference proteome</keyword>
<dbReference type="Pfam" id="PF00730">
    <property type="entry name" value="HhH-GPD"/>
    <property type="match status" value="1"/>
</dbReference>
<evidence type="ECO:0000256" key="10">
    <source>
        <dbReference type="ARBA" id="ARBA00023014"/>
    </source>
</evidence>
<dbReference type="Pfam" id="PF00633">
    <property type="entry name" value="HHH"/>
    <property type="match status" value="1"/>
</dbReference>
<dbReference type="SMART" id="SM00478">
    <property type="entry name" value="ENDO3c"/>
    <property type="match status" value="1"/>
</dbReference>
<dbReference type="InterPro" id="IPR044298">
    <property type="entry name" value="MIG/MutY"/>
</dbReference>
<dbReference type="InterPro" id="IPR011257">
    <property type="entry name" value="DNA_glycosylase"/>
</dbReference>
<sequence>MKNLSTKEYLDTFNKGAFQVSLINWFKSSQRTLPWRADKDPYKIWVSEIMLQQTQVDTVIPYFNNFIEQFPTPIALAEAEEQDVLKAWEGLGYYSRARNLQAAVREVKESYHGKVPEDKDQLSALKGIGPYTLGAIMSIAFEQAEPAVDGNVMRVLARILNINEDIAKPRTRKLFELIVREIIASHDPSSFNQGLMELGALVCRPKNPKCDHCPVQEYCQANTLAIQGMLPVKTKAKKQKKLSYYTFVIENNKGELLVEKRPDNGLLASLWQFPMIETKGVDMNMIPAFIEATFHTNVLTIKQLAPVRHVFSHLIWQMDVYAIKVDQLPQIAANQLMLISNQLSDYPFPVPHQRIINMLV</sequence>
<comment type="function">
    <text evidence="15">Adenine glycosylase active on G-A mispairs.</text>
</comment>
<dbReference type="InterPro" id="IPR029119">
    <property type="entry name" value="MutY_C"/>
</dbReference>
<dbReference type="GO" id="GO:0035485">
    <property type="term" value="F:adenine/guanine mispair binding"/>
    <property type="evidence" value="ECO:0007669"/>
    <property type="project" value="TreeGrafter"/>
</dbReference>
<dbReference type="EC" id="3.2.2.31" evidence="3 15"/>
<evidence type="ECO:0000256" key="5">
    <source>
        <dbReference type="ARBA" id="ARBA00022485"/>
    </source>
</evidence>
<evidence type="ECO:0000259" key="16">
    <source>
        <dbReference type="SMART" id="SM00478"/>
    </source>
</evidence>
<evidence type="ECO:0000256" key="8">
    <source>
        <dbReference type="ARBA" id="ARBA00022801"/>
    </source>
</evidence>
<dbReference type="SUPFAM" id="SSF55811">
    <property type="entry name" value="Nudix"/>
    <property type="match status" value="1"/>
</dbReference>
<keyword evidence="10" id="KW-0411">Iron-sulfur</keyword>
<dbReference type="GO" id="GO:0006284">
    <property type="term" value="P:base-excision repair"/>
    <property type="evidence" value="ECO:0007669"/>
    <property type="project" value="UniProtKB-UniRule"/>
</dbReference>
<dbReference type="Gene3D" id="1.10.340.30">
    <property type="entry name" value="Hypothetical protein, domain 2"/>
    <property type="match status" value="1"/>
</dbReference>
<dbReference type="OrthoDB" id="9802365at2"/>
<dbReference type="FunFam" id="1.10.1670.10:FF:000002">
    <property type="entry name" value="Adenine DNA glycosylase"/>
    <property type="match status" value="1"/>
</dbReference>
<dbReference type="Pfam" id="PF10576">
    <property type="entry name" value="EndIII_4Fe-2S"/>
    <property type="match status" value="1"/>
</dbReference>
<dbReference type="Gene3D" id="3.90.79.10">
    <property type="entry name" value="Nucleoside Triphosphate Pyrophosphohydrolase"/>
    <property type="match status" value="1"/>
</dbReference>
<dbReference type="InterPro" id="IPR003265">
    <property type="entry name" value="HhH-GPD_domain"/>
</dbReference>
<dbReference type="Pfam" id="PF14815">
    <property type="entry name" value="NUDIX_4"/>
    <property type="match status" value="1"/>
</dbReference>
<evidence type="ECO:0000256" key="13">
    <source>
        <dbReference type="ARBA" id="ARBA00023295"/>
    </source>
</evidence>
<reference evidence="17 18" key="1">
    <citation type="submission" date="2016-10" db="EMBL/GenBank/DDBJ databases">
        <authorList>
            <person name="de Groot N.N."/>
        </authorList>
    </citation>
    <scope>NUCLEOTIDE SEQUENCE [LARGE SCALE GENOMIC DNA]</scope>
    <source>
        <strain evidence="17 18">CGMCC 1.10434</strain>
    </source>
</reference>
<feature type="domain" description="HhH-GPD" evidence="16">
    <location>
        <begin position="50"/>
        <end position="201"/>
    </location>
</feature>
<evidence type="ECO:0000256" key="15">
    <source>
        <dbReference type="RuleBase" id="RU365096"/>
    </source>
</evidence>
<proteinExistence type="inferred from homology"/>
<dbReference type="GO" id="GO:0051539">
    <property type="term" value="F:4 iron, 4 sulfur cluster binding"/>
    <property type="evidence" value="ECO:0007669"/>
    <property type="project" value="UniProtKB-UniRule"/>
</dbReference>
<evidence type="ECO:0000313" key="18">
    <source>
        <dbReference type="Proteomes" id="UP000199300"/>
    </source>
</evidence>
<dbReference type="GO" id="GO:0034039">
    <property type="term" value="F:8-oxo-7,8-dihydroguanine DNA N-glycosylase activity"/>
    <property type="evidence" value="ECO:0007669"/>
    <property type="project" value="TreeGrafter"/>
</dbReference>
<dbReference type="InterPro" id="IPR015797">
    <property type="entry name" value="NUDIX_hydrolase-like_dom_sf"/>
</dbReference>
<dbReference type="Gene3D" id="1.10.1670.10">
    <property type="entry name" value="Helix-hairpin-Helix base-excision DNA repair enzymes (C-terminal)"/>
    <property type="match status" value="1"/>
</dbReference>
<dbReference type="RefSeq" id="WP_091499286.1">
    <property type="nucleotide sequence ID" value="NZ_FODJ01000010.1"/>
</dbReference>
<evidence type="ECO:0000256" key="14">
    <source>
        <dbReference type="ARBA" id="ARBA00058550"/>
    </source>
</evidence>
<keyword evidence="8" id="KW-0378">Hydrolase</keyword>
<evidence type="ECO:0000313" key="17">
    <source>
        <dbReference type="EMBL" id="SEO66683.1"/>
    </source>
</evidence>
<evidence type="ECO:0000256" key="4">
    <source>
        <dbReference type="ARBA" id="ARBA00022023"/>
    </source>
</evidence>
<dbReference type="InterPro" id="IPR003651">
    <property type="entry name" value="Endonuclease3_FeS-loop_motif"/>
</dbReference>
<keyword evidence="7 15" id="KW-0227">DNA damage</keyword>
<dbReference type="AlphaFoldDB" id="A0A1H8RL42"/>
<comment type="cofactor">
    <cofactor evidence="15">
        <name>[4Fe-4S] cluster</name>
        <dbReference type="ChEBI" id="CHEBI:49883"/>
    </cofactor>
    <text evidence="15">Binds 1 [4Fe-4S] cluster.</text>
</comment>
<evidence type="ECO:0000256" key="3">
    <source>
        <dbReference type="ARBA" id="ARBA00012045"/>
    </source>
</evidence>
<dbReference type="GO" id="GO:0046872">
    <property type="term" value="F:metal ion binding"/>
    <property type="evidence" value="ECO:0007669"/>
    <property type="project" value="UniProtKB-UniRule"/>
</dbReference>
<dbReference type="EMBL" id="FODJ01000010">
    <property type="protein sequence ID" value="SEO66683.1"/>
    <property type="molecule type" value="Genomic_DNA"/>
</dbReference>
<evidence type="ECO:0000256" key="7">
    <source>
        <dbReference type="ARBA" id="ARBA00022763"/>
    </source>
</evidence>
<dbReference type="PANTHER" id="PTHR42944">
    <property type="entry name" value="ADENINE DNA GLYCOSYLASE"/>
    <property type="match status" value="1"/>
</dbReference>
<keyword evidence="13 15" id="KW-0326">Glycosidase</keyword>
<dbReference type="NCBIfam" id="TIGR01084">
    <property type="entry name" value="mutY"/>
    <property type="match status" value="1"/>
</dbReference>
<evidence type="ECO:0000256" key="11">
    <source>
        <dbReference type="ARBA" id="ARBA00023125"/>
    </source>
</evidence>
<organism evidence="17 18">
    <name type="scientific">Amphibacillus marinus</name>
    <dbReference type="NCBI Taxonomy" id="872970"/>
    <lineage>
        <taxon>Bacteria</taxon>
        <taxon>Bacillati</taxon>
        <taxon>Bacillota</taxon>
        <taxon>Bacilli</taxon>
        <taxon>Bacillales</taxon>
        <taxon>Bacillaceae</taxon>
        <taxon>Amphibacillus</taxon>
    </lineage>
</organism>
<dbReference type="InterPro" id="IPR023170">
    <property type="entry name" value="HhH_base_excis_C"/>
</dbReference>
<evidence type="ECO:0000256" key="6">
    <source>
        <dbReference type="ARBA" id="ARBA00022723"/>
    </source>
</evidence>
<dbReference type="Proteomes" id="UP000199300">
    <property type="component" value="Unassembled WGS sequence"/>
</dbReference>
<dbReference type="SUPFAM" id="SSF48150">
    <property type="entry name" value="DNA-glycosylase"/>
    <property type="match status" value="1"/>
</dbReference>
<protein>
    <recommendedName>
        <fullName evidence="4 15">Adenine DNA glycosylase</fullName>
        <ecNumber evidence="3 15">3.2.2.31</ecNumber>
    </recommendedName>
</protein>
<keyword evidence="5" id="KW-0004">4Fe-4S</keyword>
<evidence type="ECO:0000256" key="12">
    <source>
        <dbReference type="ARBA" id="ARBA00023204"/>
    </source>
</evidence>
<evidence type="ECO:0000256" key="2">
    <source>
        <dbReference type="ARBA" id="ARBA00008343"/>
    </source>
</evidence>
<dbReference type="InterPro" id="IPR000445">
    <property type="entry name" value="HhH_motif"/>
</dbReference>
<dbReference type="STRING" id="872970.SAMN04488134_110115"/>
<dbReference type="GO" id="GO:0032357">
    <property type="term" value="F:oxidized purine DNA binding"/>
    <property type="evidence" value="ECO:0007669"/>
    <property type="project" value="TreeGrafter"/>
</dbReference>
<keyword evidence="12" id="KW-0234">DNA repair</keyword>
<dbReference type="SMART" id="SM00525">
    <property type="entry name" value="FES"/>
    <property type="match status" value="1"/>
</dbReference>
<dbReference type="CDD" id="cd03431">
    <property type="entry name" value="NUDIX_DNA_Glycosylase_C-MutY"/>
    <property type="match status" value="1"/>
</dbReference>
<name>A0A1H8RL42_9BACI</name>
<dbReference type="FunFam" id="1.10.340.30:FF:000010">
    <property type="entry name" value="Adenine DNA glycosylase"/>
    <property type="match status" value="1"/>
</dbReference>
<evidence type="ECO:0000256" key="9">
    <source>
        <dbReference type="ARBA" id="ARBA00023004"/>
    </source>
</evidence>
<gene>
    <name evidence="17" type="ORF">SAMN04488134_110115</name>
</gene>
<keyword evidence="11" id="KW-0238">DNA-binding</keyword>
<dbReference type="InterPro" id="IPR005760">
    <property type="entry name" value="A/G_AdeGlyc_MutY"/>
</dbReference>
<dbReference type="GO" id="GO:0000701">
    <property type="term" value="F:purine-specific mismatch base pair DNA N-glycosylase activity"/>
    <property type="evidence" value="ECO:0007669"/>
    <property type="project" value="UniProtKB-EC"/>
</dbReference>
<dbReference type="PROSITE" id="PS00764">
    <property type="entry name" value="ENDONUCLEASE_III_1"/>
    <property type="match status" value="1"/>
</dbReference>
<keyword evidence="9 15" id="KW-0408">Iron</keyword>